<name>A0A9J6MRJ2_9BACI</name>
<dbReference type="Pfam" id="PF11553">
    <property type="entry name" value="DUF3231"/>
    <property type="match status" value="2"/>
</dbReference>
<dbReference type="Proteomes" id="UP000677265">
    <property type="component" value="Unassembled WGS sequence"/>
</dbReference>
<keyword evidence="2" id="KW-1185">Reference proteome</keyword>
<proteinExistence type="predicted"/>
<accession>A0A9J6MRJ2</accession>
<dbReference type="AlphaFoldDB" id="A0A9J6MRJ2"/>
<protein>
    <submittedName>
        <fullName evidence="1">DUF3231 family protein</fullName>
    </submittedName>
</protein>
<organism evidence="1 2">
    <name type="scientific">Neobacillus citreus</name>
    <dbReference type="NCBI Taxonomy" id="2833578"/>
    <lineage>
        <taxon>Bacteria</taxon>
        <taxon>Bacillati</taxon>
        <taxon>Bacillota</taxon>
        <taxon>Bacilli</taxon>
        <taxon>Bacillales</taxon>
        <taxon>Bacillaceae</taxon>
        <taxon>Neobacillus</taxon>
    </lineage>
</organism>
<dbReference type="RefSeq" id="WP_241113907.1">
    <property type="nucleotide sequence ID" value="NZ_JAGYPE020000031.1"/>
</dbReference>
<evidence type="ECO:0000313" key="2">
    <source>
        <dbReference type="Proteomes" id="UP000677265"/>
    </source>
</evidence>
<dbReference type="EMBL" id="JAGYPE020000031">
    <property type="protein sequence ID" value="MCH6267145.1"/>
    <property type="molecule type" value="Genomic_DNA"/>
</dbReference>
<evidence type="ECO:0000313" key="1">
    <source>
        <dbReference type="EMBL" id="MCH6267145.1"/>
    </source>
</evidence>
<gene>
    <name evidence="1" type="ORF">KHB02_016605</name>
</gene>
<dbReference type="InterPro" id="IPR012347">
    <property type="entry name" value="Ferritin-like"/>
</dbReference>
<dbReference type="InterPro" id="IPR021617">
    <property type="entry name" value="DUF3231"/>
</dbReference>
<comment type="caution">
    <text evidence="1">The sequence shown here is derived from an EMBL/GenBank/DDBJ whole genome shotgun (WGS) entry which is preliminary data.</text>
</comment>
<dbReference type="Gene3D" id="1.20.1260.10">
    <property type="match status" value="2"/>
</dbReference>
<reference evidence="1 2" key="1">
    <citation type="submission" date="2022-03" db="EMBL/GenBank/DDBJ databases">
        <title>Novel Bacillus species.</title>
        <authorList>
            <person name="Liu G."/>
        </authorList>
    </citation>
    <scope>NUCLEOTIDE SEQUENCE [LARGE SCALE GENOMIC DNA]</scope>
    <source>
        <strain evidence="1 2">FJAT-50051</strain>
    </source>
</reference>
<sequence>MSYPKNHMPLAELTSSEVSNLWSSYLKSNMELRLFEYFYASIESNETKQVIEKMLNQTENSINELKEIFIKDNLTIPLGFTDEDVRVGVPKVFSDTFILYFCFDLTYLAMSTYPIALSDCTRNDVREHFQKNIAFFVKIQNELLDLMLSQGVYLSPPQVAIDNEVEIADSMMYLNGFFGGSRPLNAPEIANLSRIVHRAQFSKMVFVTFSKLAKTKDLKQYFSKGRDGLQKVLDSLQEILEKENIPISASGDYKISDVEMSPFSDKLMLFFTNTCLGIFCFAMISQAMTSSLRTDIVSKLDKISEDMKKYYGQGLLLAIKEKWFEQPPQLVNRKV</sequence>